<dbReference type="Pfam" id="PF13414">
    <property type="entry name" value="TPR_11"/>
    <property type="match status" value="1"/>
</dbReference>
<keyword evidence="1" id="KW-0802">TPR repeat</keyword>
<sequence>MCREVETGAKTRTKLIHQRHAPVILGFLFLVTPFLPASNLWFTVGFVVAERLLYIPSMGFILLVVYGGQILSHKVTLNFSKSWPVSIGFLILIVLYVSKTMQRNHDWKSRESLIRAGLNAVPGNAKMHYNWANFLRENGQRELSAQHYKEALRLWPSYASAYNNLGTLMSSPASAESHFLSAIKFSPSHVNAHYNLAQVYRKMNKTSKAVLMLKKCLHLNANYISAYLLLAKMYDGPIAGRLLKHVTKLQSTNPNYFAYYAQWLHKKHRLAEAIYYYKKALDLCSSHKNALIGLAHVYRDSGYLSRLHQVLIRWHMQCRQNDRGSSRIVYTGDLYLRGWDMYKQGQGTTLLREMPVLHHTNNVITCNVSILPYYYFVSAGGG</sequence>
<accession>A0AAN9Y9Y7</accession>
<feature type="transmembrane region" description="Helical" evidence="2">
    <location>
        <begin position="21"/>
        <end position="41"/>
    </location>
</feature>
<gene>
    <name evidence="3" type="ORF">V9T40_005797</name>
</gene>
<keyword evidence="2" id="KW-0812">Transmembrane</keyword>
<dbReference type="Proteomes" id="UP001367676">
    <property type="component" value="Unassembled WGS sequence"/>
</dbReference>
<proteinExistence type="predicted"/>
<dbReference type="SMART" id="SM00028">
    <property type="entry name" value="TPR"/>
    <property type="match status" value="4"/>
</dbReference>
<name>A0AAN9Y9Y7_9HEMI</name>
<dbReference type="PANTHER" id="PTHR44809">
    <property type="match status" value="1"/>
</dbReference>
<keyword evidence="4" id="KW-1185">Reference proteome</keyword>
<dbReference type="PROSITE" id="PS50005">
    <property type="entry name" value="TPR"/>
    <property type="match status" value="1"/>
</dbReference>
<dbReference type="PANTHER" id="PTHR44809:SF1">
    <property type="entry name" value="PROTEIN O-MANNOSYL-TRANSFERASE TMTC1"/>
    <property type="match status" value="1"/>
</dbReference>
<organism evidence="3 4">
    <name type="scientific">Parthenolecanium corni</name>
    <dbReference type="NCBI Taxonomy" id="536013"/>
    <lineage>
        <taxon>Eukaryota</taxon>
        <taxon>Metazoa</taxon>
        <taxon>Ecdysozoa</taxon>
        <taxon>Arthropoda</taxon>
        <taxon>Hexapoda</taxon>
        <taxon>Insecta</taxon>
        <taxon>Pterygota</taxon>
        <taxon>Neoptera</taxon>
        <taxon>Paraneoptera</taxon>
        <taxon>Hemiptera</taxon>
        <taxon>Sternorrhyncha</taxon>
        <taxon>Coccoidea</taxon>
        <taxon>Coccidae</taxon>
        <taxon>Parthenolecanium</taxon>
    </lineage>
</organism>
<evidence type="ECO:0000313" key="3">
    <source>
        <dbReference type="EMBL" id="KAK7604611.1"/>
    </source>
</evidence>
<dbReference type="InterPro" id="IPR019734">
    <property type="entry name" value="TPR_rpt"/>
</dbReference>
<feature type="transmembrane region" description="Helical" evidence="2">
    <location>
        <begin position="83"/>
        <end position="101"/>
    </location>
</feature>
<dbReference type="SUPFAM" id="SSF48452">
    <property type="entry name" value="TPR-like"/>
    <property type="match status" value="1"/>
</dbReference>
<dbReference type="EMBL" id="JBBCAQ010000003">
    <property type="protein sequence ID" value="KAK7604611.1"/>
    <property type="molecule type" value="Genomic_DNA"/>
</dbReference>
<feature type="repeat" description="TPR" evidence="1">
    <location>
        <begin position="190"/>
        <end position="223"/>
    </location>
</feature>
<evidence type="ECO:0000256" key="2">
    <source>
        <dbReference type="SAM" id="Phobius"/>
    </source>
</evidence>
<dbReference type="Gene3D" id="1.25.40.10">
    <property type="entry name" value="Tetratricopeptide repeat domain"/>
    <property type="match status" value="3"/>
</dbReference>
<dbReference type="InterPro" id="IPR011990">
    <property type="entry name" value="TPR-like_helical_dom_sf"/>
</dbReference>
<protein>
    <submittedName>
        <fullName evidence="3">Uncharacterized protein</fullName>
    </submittedName>
</protein>
<keyword evidence="2" id="KW-1133">Transmembrane helix</keyword>
<comment type="caution">
    <text evidence="3">The sequence shown here is derived from an EMBL/GenBank/DDBJ whole genome shotgun (WGS) entry which is preliminary data.</text>
</comment>
<feature type="transmembrane region" description="Helical" evidence="2">
    <location>
        <begin position="53"/>
        <end position="71"/>
    </location>
</feature>
<dbReference type="AlphaFoldDB" id="A0AAN9Y9Y7"/>
<dbReference type="InterPro" id="IPR052943">
    <property type="entry name" value="TMTC_O-mannosyl-trnsfr"/>
</dbReference>
<evidence type="ECO:0000256" key="1">
    <source>
        <dbReference type="PROSITE-ProRule" id="PRU00339"/>
    </source>
</evidence>
<keyword evidence="2" id="KW-0472">Membrane</keyword>
<dbReference type="Pfam" id="PF13431">
    <property type="entry name" value="TPR_17"/>
    <property type="match status" value="1"/>
</dbReference>
<reference evidence="3 4" key="1">
    <citation type="submission" date="2024-03" db="EMBL/GenBank/DDBJ databases">
        <title>Adaptation during the transition from Ophiocordyceps entomopathogen to insect associate is accompanied by gene loss and intensified selection.</title>
        <authorList>
            <person name="Ward C.M."/>
            <person name="Onetto C.A."/>
            <person name="Borneman A.R."/>
        </authorList>
    </citation>
    <scope>NUCLEOTIDE SEQUENCE [LARGE SCALE GENOMIC DNA]</scope>
    <source>
        <strain evidence="3">AWRI1</strain>
        <tissue evidence="3">Single Adult Female</tissue>
    </source>
</reference>
<evidence type="ECO:0000313" key="4">
    <source>
        <dbReference type="Proteomes" id="UP001367676"/>
    </source>
</evidence>